<comment type="caution">
    <text evidence="1">The sequence shown here is derived from an EMBL/GenBank/DDBJ whole genome shotgun (WGS) entry which is preliminary data.</text>
</comment>
<proteinExistence type="predicted"/>
<sequence length="79" mass="8620">MGQKKVTNGINLSNADIAKLIEASESEEVSVHENHTREQQINYLGDSNHREISFQSTAAGGHKIGNGKTCIGCSIQFYN</sequence>
<dbReference type="Proteomes" id="UP000887116">
    <property type="component" value="Unassembled WGS sequence"/>
</dbReference>
<accession>A0A8X6HAZ4</accession>
<name>A0A8X6HAZ4_TRICU</name>
<reference evidence="1" key="1">
    <citation type="submission" date="2020-07" db="EMBL/GenBank/DDBJ databases">
        <title>Multicomponent nature underlies the extraordinary mechanical properties of spider dragline silk.</title>
        <authorList>
            <person name="Kono N."/>
            <person name="Nakamura H."/>
            <person name="Mori M."/>
            <person name="Yoshida Y."/>
            <person name="Ohtoshi R."/>
            <person name="Malay A.D."/>
            <person name="Moran D.A.P."/>
            <person name="Tomita M."/>
            <person name="Numata K."/>
            <person name="Arakawa K."/>
        </authorList>
    </citation>
    <scope>NUCLEOTIDE SEQUENCE</scope>
</reference>
<organism evidence="1 2">
    <name type="scientific">Trichonephila clavata</name>
    <name type="common">Joro spider</name>
    <name type="synonym">Nephila clavata</name>
    <dbReference type="NCBI Taxonomy" id="2740835"/>
    <lineage>
        <taxon>Eukaryota</taxon>
        <taxon>Metazoa</taxon>
        <taxon>Ecdysozoa</taxon>
        <taxon>Arthropoda</taxon>
        <taxon>Chelicerata</taxon>
        <taxon>Arachnida</taxon>
        <taxon>Araneae</taxon>
        <taxon>Araneomorphae</taxon>
        <taxon>Entelegynae</taxon>
        <taxon>Araneoidea</taxon>
        <taxon>Nephilidae</taxon>
        <taxon>Trichonephila</taxon>
    </lineage>
</organism>
<keyword evidence="2" id="KW-1185">Reference proteome</keyword>
<gene>
    <name evidence="1" type="ORF">TNCT_508301</name>
</gene>
<evidence type="ECO:0000313" key="1">
    <source>
        <dbReference type="EMBL" id="GFQ70532.1"/>
    </source>
</evidence>
<dbReference type="EMBL" id="BMAO01001015">
    <property type="protein sequence ID" value="GFQ70532.1"/>
    <property type="molecule type" value="Genomic_DNA"/>
</dbReference>
<dbReference type="AlphaFoldDB" id="A0A8X6HAZ4"/>
<protein>
    <submittedName>
        <fullName evidence="1">Uncharacterized protein</fullName>
    </submittedName>
</protein>
<evidence type="ECO:0000313" key="2">
    <source>
        <dbReference type="Proteomes" id="UP000887116"/>
    </source>
</evidence>